<name>A0A8S0W4R8_CYCAE</name>
<keyword evidence="3" id="KW-1185">Reference proteome</keyword>
<reference evidence="2 3" key="1">
    <citation type="submission" date="2020-01" db="EMBL/GenBank/DDBJ databases">
        <authorList>
            <person name="Gupta K D."/>
        </authorList>
    </citation>
    <scope>NUCLEOTIDE SEQUENCE [LARGE SCALE GENOMIC DNA]</scope>
</reference>
<feature type="compositionally biased region" description="Basic and acidic residues" evidence="1">
    <location>
        <begin position="231"/>
        <end position="247"/>
    </location>
</feature>
<feature type="region of interest" description="Disordered" evidence="1">
    <location>
        <begin position="196"/>
        <end position="282"/>
    </location>
</feature>
<evidence type="ECO:0000256" key="1">
    <source>
        <dbReference type="SAM" id="MobiDB-lite"/>
    </source>
</evidence>
<feature type="region of interest" description="Disordered" evidence="1">
    <location>
        <begin position="390"/>
        <end position="423"/>
    </location>
</feature>
<dbReference type="Proteomes" id="UP000467700">
    <property type="component" value="Unassembled WGS sequence"/>
</dbReference>
<protein>
    <submittedName>
        <fullName evidence="2">Uncharacterized protein</fullName>
    </submittedName>
</protein>
<evidence type="ECO:0000313" key="3">
    <source>
        <dbReference type="Proteomes" id="UP000467700"/>
    </source>
</evidence>
<organism evidence="2 3">
    <name type="scientific">Cyclocybe aegerita</name>
    <name type="common">Black poplar mushroom</name>
    <name type="synonym">Agrocybe aegerita</name>
    <dbReference type="NCBI Taxonomy" id="1973307"/>
    <lineage>
        <taxon>Eukaryota</taxon>
        <taxon>Fungi</taxon>
        <taxon>Dikarya</taxon>
        <taxon>Basidiomycota</taxon>
        <taxon>Agaricomycotina</taxon>
        <taxon>Agaricomycetes</taxon>
        <taxon>Agaricomycetidae</taxon>
        <taxon>Agaricales</taxon>
        <taxon>Agaricineae</taxon>
        <taxon>Bolbitiaceae</taxon>
        <taxon>Cyclocybe</taxon>
    </lineage>
</organism>
<comment type="caution">
    <text evidence="2">The sequence shown here is derived from an EMBL/GenBank/DDBJ whole genome shotgun (WGS) entry which is preliminary data.</text>
</comment>
<dbReference type="EMBL" id="CACVBS010000090">
    <property type="protein sequence ID" value="CAA7270505.1"/>
    <property type="molecule type" value="Genomic_DNA"/>
</dbReference>
<feature type="compositionally biased region" description="Polar residues" evidence="1">
    <location>
        <begin position="211"/>
        <end position="225"/>
    </location>
</feature>
<gene>
    <name evidence="2" type="ORF">AAE3_LOCUS12714</name>
</gene>
<sequence length="423" mass="45818">MTANDSKPTIVVIDIAKGDVPGCTGTGTLTLEETGKPGQRTRRLISAYNVRVKGVDGPGRLDIDGDGNVRFMAGAAQREDGVFPPFMHPGEVPWWFRARGRQGRSGMSYSNNVGNVGSFNSWTPGAMPGMSTHMGPSWAFGPGWNPMAGMHEVNIAMGAGPSRSKHGSGSIVMVNSNSGNVNSIIGSNNAFSTANVMYGPPGKNPKKSNRESFINNKGNVNSFNSGPAREAPFEAKKGKQEEGKDKGFNANASVESFDSDASWSTCDSNSSESTVRTPSLDTPKQKYASTFCTNGTNGNVGNVNSFNQWGEESVSVHRVATSSAEPVKQSKVEIRPQSVTIRVQEDVRDTPVEESEARLIEDSEIVSLEEVGCWSWFPWWSQRQAKKRVADKRAGKGHQECEDDTPPSYEEVQAARKRCNERI</sequence>
<dbReference type="OrthoDB" id="10482806at2759"/>
<feature type="compositionally biased region" description="Basic and acidic residues" evidence="1">
    <location>
        <begin position="391"/>
        <end position="400"/>
    </location>
</feature>
<accession>A0A8S0W4R8</accession>
<proteinExistence type="predicted"/>
<evidence type="ECO:0000313" key="2">
    <source>
        <dbReference type="EMBL" id="CAA7270505.1"/>
    </source>
</evidence>
<dbReference type="AlphaFoldDB" id="A0A8S0W4R8"/>
<feature type="compositionally biased region" description="Polar residues" evidence="1">
    <location>
        <begin position="250"/>
        <end position="282"/>
    </location>
</feature>